<keyword evidence="10" id="KW-1185">Reference proteome</keyword>
<feature type="domain" description="VTT" evidence="8">
    <location>
        <begin position="34"/>
        <end position="160"/>
    </location>
</feature>
<dbReference type="Proteomes" id="UP001597145">
    <property type="component" value="Unassembled WGS sequence"/>
</dbReference>
<keyword evidence="3 7" id="KW-1003">Cell membrane</keyword>
<evidence type="ECO:0000313" key="9">
    <source>
        <dbReference type="EMBL" id="MFD1531754.1"/>
    </source>
</evidence>
<comment type="similarity">
    <text evidence="2 7">Belongs to the DedA family.</text>
</comment>
<evidence type="ECO:0000313" key="10">
    <source>
        <dbReference type="Proteomes" id="UP001597145"/>
    </source>
</evidence>
<protein>
    <submittedName>
        <fullName evidence="9">DedA family protein</fullName>
    </submittedName>
</protein>
<accession>A0ABW4FMT2</accession>
<evidence type="ECO:0000256" key="2">
    <source>
        <dbReference type="ARBA" id="ARBA00010792"/>
    </source>
</evidence>
<reference evidence="10" key="1">
    <citation type="journal article" date="2019" name="Int. J. Syst. Evol. Microbiol.">
        <title>The Global Catalogue of Microorganisms (GCM) 10K type strain sequencing project: providing services to taxonomists for standard genome sequencing and annotation.</title>
        <authorList>
            <consortium name="The Broad Institute Genomics Platform"/>
            <consortium name="The Broad Institute Genome Sequencing Center for Infectious Disease"/>
            <person name="Wu L."/>
            <person name="Ma J."/>
        </authorList>
    </citation>
    <scope>NUCLEOTIDE SEQUENCE [LARGE SCALE GENOMIC DNA]</scope>
    <source>
        <strain evidence="10">JCM 12165</strain>
    </source>
</reference>
<feature type="transmembrane region" description="Helical" evidence="7">
    <location>
        <begin position="171"/>
        <end position="192"/>
    </location>
</feature>
<name>A0ABW4FMT2_9PSEU</name>
<dbReference type="InterPro" id="IPR032816">
    <property type="entry name" value="VTT_dom"/>
</dbReference>
<keyword evidence="5 7" id="KW-1133">Transmembrane helix</keyword>
<comment type="caution">
    <text evidence="9">The sequence shown here is derived from an EMBL/GenBank/DDBJ whole genome shotgun (WGS) entry which is preliminary data.</text>
</comment>
<keyword evidence="4 7" id="KW-0812">Transmembrane</keyword>
<proteinExistence type="inferred from homology"/>
<gene>
    <name evidence="9" type="ORF">ACFSCY_20180</name>
</gene>
<evidence type="ECO:0000256" key="3">
    <source>
        <dbReference type="ARBA" id="ARBA00022475"/>
    </source>
</evidence>
<evidence type="ECO:0000256" key="6">
    <source>
        <dbReference type="ARBA" id="ARBA00023136"/>
    </source>
</evidence>
<feature type="transmembrane region" description="Helical" evidence="7">
    <location>
        <begin position="54"/>
        <end position="78"/>
    </location>
</feature>
<feature type="transmembrane region" description="Helical" evidence="7">
    <location>
        <begin position="142"/>
        <end position="165"/>
    </location>
</feature>
<evidence type="ECO:0000256" key="7">
    <source>
        <dbReference type="RuleBase" id="RU367016"/>
    </source>
</evidence>
<evidence type="ECO:0000256" key="4">
    <source>
        <dbReference type="ARBA" id="ARBA00022692"/>
    </source>
</evidence>
<dbReference type="RefSeq" id="WP_343979971.1">
    <property type="nucleotide sequence ID" value="NZ_BAAAJG010000011.1"/>
</dbReference>
<organism evidence="9 10">
    <name type="scientific">Pseudonocardia aurantiaca</name>
    <dbReference type="NCBI Taxonomy" id="75290"/>
    <lineage>
        <taxon>Bacteria</taxon>
        <taxon>Bacillati</taxon>
        <taxon>Actinomycetota</taxon>
        <taxon>Actinomycetes</taxon>
        <taxon>Pseudonocardiales</taxon>
        <taxon>Pseudonocardiaceae</taxon>
        <taxon>Pseudonocardia</taxon>
    </lineage>
</organism>
<feature type="transmembrane region" description="Helical" evidence="7">
    <location>
        <begin position="12"/>
        <end position="34"/>
    </location>
</feature>
<keyword evidence="6 7" id="KW-0472">Membrane</keyword>
<dbReference type="PANTHER" id="PTHR30353:SF0">
    <property type="entry name" value="TRANSMEMBRANE PROTEIN"/>
    <property type="match status" value="1"/>
</dbReference>
<dbReference type="InterPro" id="IPR032818">
    <property type="entry name" value="DedA-like"/>
</dbReference>
<evidence type="ECO:0000256" key="1">
    <source>
        <dbReference type="ARBA" id="ARBA00004651"/>
    </source>
</evidence>
<dbReference type="PANTHER" id="PTHR30353">
    <property type="entry name" value="INNER MEMBRANE PROTEIN DEDA-RELATED"/>
    <property type="match status" value="1"/>
</dbReference>
<evidence type="ECO:0000256" key="5">
    <source>
        <dbReference type="ARBA" id="ARBA00022989"/>
    </source>
</evidence>
<sequence>MTIPDLLAYSGPALCLLLLGMLFVESALFVGVFLPGDSLLFGAGLLVGSGRVDVPVAVLAASAWTGAVLGDTLGYCLGRWLGPAWLNRGRNARSRRFLAVAERMYERHGSFAIVICRWFPGVRAIVPTLAGVGRMHPVRFTVANGVGALLWALGMVLIGYAAASTPWVEDVALWAMAVSIAVTVGYGLVHALRRWRDGRLRVDEPATGTLLPTGTYKSTAEGRGAG</sequence>
<evidence type="ECO:0000259" key="8">
    <source>
        <dbReference type="Pfam" id="PF09335"/>
    </source>
</evidence>
<dbReference type="Pfam" id="PF09335">
    <property type="entry name" value="VTT_dom"/>
    <property type="match status" value="1"/>
</dbReference>
<comment type="subcellular location">
    <subcellularLocation>
        <location evidence="1 7">Cell membrane</location>
        <topology evidence="1 7">Multi-pass membrane protein</topology>
    </subcellularLocation>
</comment>
<dbReference type="EMBL" id="JBHUCP010000014">
    <property type="protein sequence ID" value="MFD1531754.1"/>
    <property type="molecule type" value="Genomic_DNA"/>
</dbReference>